<evidence type="ECO:0000313" key="1">
    <source>
        <dbReference type="EMBL" id="GAA4380569.1"/>
    </source>
</evidence>
<accession>A0ABP8IYT1</accession>
<comment type="caution">
    <text evidence="1">The sequence shown here is derived from an EMBL/GenBank/DDBJ whole genome shotgun (WGS) entry which is preliminary data.</text>
</comment>
<reference evidence="2" key="1">
    <citation type="journal article" date="2019" name="Int. J. Syst. Evol. Microbiol.">
        <title>The Global Catalogue of Microorganisms (GCM) 10K type strain sequencing project: providing services to taxonomists for standard genome sequencing and annotation.</title>
        <authorList>
            <consortium name="The Broad Institute Genomics Platform"/>
            <consortium name="The Broad Institute Genome Sequencing Center for Infectious Disease"/>
            <person name="Wu L."/>
            <person name="Ma J."/>
        </authorList>
    </citation>
    <scope>NUCLEOTIDE SEQUENCE [LARGE SCALE GENOMIC DNA]</scope>
    <source>
        <strain evidence="2">JCM 17924</strain>
    </source>
</reference>
<dbReference type="Proteomes" id="UP001500454">
    <property type="component" value="Unassembled WGS sequence"/>
</dbReference>
<proteinExistence type="predicted"/>
<dbReference type="RefSeq" id="WP_345223636.1">
    <property type="nucleotide sequence ID" value="NZ_BAABHA010000004.1"/>
</dbReference>
<sequence>MRIWFKFLLWPFMVLLGIGLFGACAPEPATQTNVYQQRTISLNAKENGPAFARINLEVPIAYDTLLQWVHYSDCNSCHRYKHRFLSKRNCLHQENGWFDPLTCVDTLARLTITHELESTGLTAFDTAEVRGFVFSKNRDRAARKAPPLVWLASRLEKIDGTNFIILDYNQIGPDRTSSSRIEARSVINGRDVIFEFESGTVSYPDFRTHAYHTLRTLAIQSVPES</sequence>
<protein>
    <submittedName>
        <fullName evidence="1">Uncharacterized protein</fullName>
    </submittedName>
</protein>
<keyword evidence="2" id="KW-1185">Reference proteome</keyword>
<name>A0ABP8IYT1_9BACT</name>
<organism evidence="1 2">
    <name type="scientific">Hymenobacter koreensis</name>
    <dbReference type="NCBI Taxonomy" id="1084523"/>
    <lineage>
        <taxon>Bacteria</taxon>
        <taxon>Pseudomonadati</taxon>
        <taxon>Bacteroidota</taxon>
        <taxon>Cytophagia</taxon>
        <taxon>Cytophagales</taxon>
        <taxon>Hymenobacteraceae</taxon>
        <taxon>Hymenobacter</taxon>
    </lineage>
</organism>
<dbReference type="PROSITE" id="PS51257">
    <property type="entry name" value="PROKAR_LIPOPROTEIN"/>
    <property type="match status" value="1"/>
</dbReference>
<evidence type="ECO:0000313" key="2">
    <source>
        <dbReference type="Proteomes" id="UP001500454"/>
    </source>
</evidence>
<gene>
    <name evidence="1" type="ORF">GCM10023186_19210</name>
</gene>
<dbReference type="EMBL" id="BAABHA010000004">
    <property type="protein sequence ID" value="GAA4380569.1"/>
    <property type="molecule type" value="Genomic_DNA"/>
</dbReference>